<comment type="caution">
    <text evidence="3">The sequence shown here is derived from an EMBL/GenBank/DDBJ whole genome shotgun (WGS) entry which is preliminary data.</text>
</comment>
<feature type="transmembrane region" description="Helical" evidence="2">
    <location>
        <begin position="244"/>
        <end position="268"/>
    </location>
</feature>
<feature type="region of interest" description="Disordered" evidence="1">
    <location>
        <begin position="312"/>
        <end position="333"/>
    </location>
</feature>
<proteinExistence type="predicted"/>
<dbReference type="Proteomes" id="UP001165378">
    <property type="component" value="Unassembled WGS sequence"/>
</dbReference>
<gene>
    <name evidence="3" type="ORF">LZ495_23230</name>
</gene>
<dbReference type="InterPro" id="IPR005240">
    <property type="entry name" value="DUF389"/>
</dbReference>
<feature type="transmembrane region" description="Helical" evidence="2">
    <location>
        <begin position="174"/>
        <end position="194"/>
    </location>
</feature>
<dbReference type="Pfam" id="PF04087">
    <property type="entry name" value="DUF389"/>
    <property type="match status" value="1"/>
</dbReference>
<feature type="transmembrane region" description="Helical" evidence="2">
    <location>
        <begin position="214"/>
        <end position="237"/>
    </location>
</feature>
<dbReference type="RefSeq" id="WP_235054783.1">
    <property type="nucleotide sequence ID" value="NZ_JAKFHA010000014.1"/>
</dbReference>
<feature type="transmembrane region" description="Helical" evidence="2">
    <location>
        <begin position="141"/>
        <end position="162"/>
    </location>
</feature>
<feature type="transmembrane region" description="Helical" evidence="2">
    <location>
        <begin position="116"/>
        <end position="135"/>
    </location>
</feature>
<dbReference type="NCBIfam" id="TIGR00271">
    <property type="entry name" value="uncharacterized hydrophobic domain"/>
    <property type="match status" value="1"/>
</dbReference>
<dbReference type="AlphaFoldDB" id="A0AA41U1Y7"/>
<evidence type="ECO:0000313" key="4">
    <source>
        <dbReference type="Proteomes" id="UP001165378"/>
    </source>
</evidence>
<organism evidence="3 4">
    <name type="scientific">Yinghuangia soli</name>
    <dbReference type="NCBI Taxonomy" id="2908204"/>
    <lineage>
        <taxon>Bacteria</taxon>
        <taxon>Bacillati</taxon>
        <taxon>Actinomycetota</taxon>
        <taxon>Actinomycetes</taxon>
        <taxon>Kitasatosporales</taxon>
        <taxon>Streptomycetaceae</taxon>
        <taxon>Yinghuangia</taxon>
    </lineage>
</organism>
<keyword evidence="2" id="KW-0472">Membrane</keyword>
<keyword evidence="2" id="KW-0812">Transmembrane</keyword>
<accession>A0AA41U1Y7</accession>
<feature type="transmembrane region" description="Helical" evidence="2">
    <location>
        <begin position="280"/>
        <end position="302"/>
    </location>
</feature>
<evidence type="ECO:0000256" key="2">
    <source>
        <dbReference type="SAM" id="Phobius"/>
    </source>
</evidence>
<keyword evidence="2" id="KW-1133">Transmembrane helix</keyword>
<evidence type="ECO:0000313" key="3">
    <source>
        <dbReference type="EMBL" id="MCF2530115.1"/>
    </source>
</evidence>
<dbReference type="PANTHER" id="PTHR20992:SF9">
    <property type="entry name" value="AT15442P-RELATED"/>
    <property type="match status" value="1"/>
</dbReference>
<evidence type="ECO:0000256" key="1">
    <source>
        <dbReference type="SAM" id="MobiDB-lite"/>
    </source>
</evidence>
<sequence>MLHLRVIVPREKSDAVRRLLEAEAGVTHLVVWPGAAVSPPGDVMSCDVAREAANTVLEDLRHLGIDDDGAIVLEDLDVVLSRSAREAELAAPGEGADAVVWEQITEVTSEESTISVTFLAFLTLATMIAACGVLLDNPILIVGAMVVGPEFGPLAGLCVAVVQRRPRLAARSAFALLAGFPIAMALTMVFTWLLTWSGEFEKAMLEAERPLTAFIYQPDWLSFWVAFLAGIAGMMSLTSSKSGALIGVLISVTTVPAAANTAVAIAYGDLEQAAGSLGQLLLNLCAIVLSGSLTLLGQRLYWNRTHGSRSRHETLAASRPPAQRWPQAGRTKD</sequence>
<name>A0AA41U1Y7_9ACTN</name>
<protein>
    <submittedName>
        <fullName evidence="3">DUF389 domain-containing protein</fullName>
    </submittedName>
</protein>
<keyword evidence="4" id="KW-1185">Reference proteome</keyword>
<dbReference type="EMBL" id="JAKFHA010000014">
    <property type="protein sequence ID" value="MCF2530115.1"/>
    <property type="molecule type" value="Genomic_DNA"/>
</dbReference>
<dbReference type="PANTHER" id="PTHR20992">
    <property type="entry name" value="AT15442P-RELATED"/>
    <property type="match status" value="1"/>
</dbReference>
<reference evidence="3" key="1">
    <citation type="submission" date="2022-01" db="EMBL/GenBank/DDBJ databases">
        <title>Genome-Based Taxonomic Classification of the Phylum Actinobacteria.</title>
        <authorList>
            <person name="Gao Y."/>
        </authorList>
    </citation>
    <scope>NUCLEOTIDE SEQUENCE</scope>
    <source>
        <strain evidence="3">KLBMP 8922</strain>
    </source>
</reference>